<protein>
    <submittedName>
        <fullName evidence="2">Uncharacterized protein</fullName>
    </submittedName>
</protein>
<dbReference type="EMBL" id="ML121529">
    <property type="protein sequence ID" value="RPB28322.1"/>
    <property type="molecule type" value="Genomic_DNA"/>
</dbReference>
<reference evidence="2 3" key="1">
    <citation type="journal article" date="2018" name="Nat. Ecol. Evol.">
        <title>Pezizomycetes genomes reveal the molecular basis of ectomycorrhizal truffle lifestyle.</title>
        <authorList>
            <person name="Murat C."/>
            <person name="Payen T."/>
            <person name="Noel B."/>
            <person name="Kuo A."/>
            <person name="Morin E."/>
            <person name="Chen J."/>
            <person name="Kohler A."/>
            <person name="Krizsan K."/>
            <person name="Balestrini R."/>
            <person name="Da Silva C."/>
            <person name="Montanini B."/>
            <person name="Hainaut M."/>
            <person name="Levati E."/>
            <person name="Barry K.W."/>
            <person name="Belfiori B."/>
            <person name="Cichocki N."/>
            <person name="Clum A."/>
            <person name="Dockter R.B."/>
            <person name="Fauchery L."/>
            <person name="Guy J."/>
            <person name="Iotti M."/>
            <person name="Le Tacon F."/>
            <person name="Lindquist E.A."/>
            <person name="Lipzen A."/>
            <person name="Malagnac F."/>
            <person name="Mello A."/>
            <person name="Molinier V."/>
            <person name="Miyauchi S."/>
            <person name="Poulain J."/>
            <person name="Riccioni C."/>
            <person name="Rubini A."/>
            <person name="Sitrit Y."/>
            <person name="Splivallo R."/>
            <person name="Traeger S."/>
            <person name="Wang M."/>
            <person name="Zifcakova L."/>
            <person name="Wipf D."/>
            <person name="Zambonelli A."/>
            <person name="Paolocci F."/>
            <person name="Nowrousian M."/>
            <person name="Ottonello S."/>
            <person name="Baldrian P."/>
            <person name="Spatafora J.W."/>
            <person name="Henrissat B."/>
            <person name="Nagy L.G."/>
            <person name="Aury J.M."/>
            <person name="Wincker P."/>
            <person name="Grigoriev I.V."/>
            <person name="Bonfante P."/>
            <person name="Martin F.M."/>
        </authorList>
    </citation>
    <scope>NUCLEOTIDE SEQUENCE [LARGE SCALE GENOMIC DNA]</scope>
    <source>
        <strain evidence="2 3">ATCC MYA-4762</strain>
    </source>
</reference>
<dbReference type="InParanoid" id="A0A3N4M4N5"/>
<accession>A0A3N4M4N5</accession>
<proteinExistence type="predicted"/>
<feature type="region of interest" description="Disordered" evidence="1">
    <location>
        <begin position="1"/>
        <end position="139"/>
    </location>
</feature>
<dbReference type="AlphaFoldDB" id="A0A3N4M4N5"/>
<keyword evidence="3" id="KW-1185">Reference proteome</keyword>
<dbReference type="Proteomes" id="UP000267821">
    <property type="component" value="Unassembled WGS sequence"/>
</dbReference>
<evidence type="ECO:0000313" key="3">
    <source>
        <dbReference type="Proteomes" id="UP000267821"/>
    </source>
</evidence>
<sequence length="271" mass="29764">MAHTRGAAKKAVDDPAEDVPAADQNLVYKDPPVSKNSAPTPRRTRSRRGKKTVEEQQETDEQEALKGDPVTAEAAEEGEADGVVGKHEGQSGRASRSGKNRGRKDMEKPQEAQLVSFPSIMDENVNNTGTIVPFPEPYVPKPRYTPVIPATPKGPMPSVPLKTPKFDPEVHGKDLEKDLQEDSGIDTFEQFIKRSPKKRCMDNKSLDAPTPLDLEAVQVTENQLPDQTEGKKMLSEKPARIEEPLQIEESIPKVKVAITVIYILAPCLTIG</sequence>
<evidence type="ECO:0000313" key="2">
    <source>
        <dbReference type="EMBL" id="RPB28322.1"/>
    </source>
</evidence>
<organism evidence="2 3">
    <name type="scientific">Terfezia boudieri ATCC MYA-4762</name>
    <dbReference type="NCBI Taxonomy" id="1051890"/>
    <lineage>
        <taxon>Eukaryota</taxon>
        <taxon>Fungi</taxon>
        <taxon>Dikarya</taxon>
        <taxon>Ascomycota</taxon>
        <taxon>Pezizomycotina</taxon>
        <taxon>Pezizomycetes</taxon>
        <taxon>Pezizales</taxon>
        <taxon>Pezizaceae</taxon>
        <taxon>Terfezia</taxon>
    </lineage>
</organism>
<evidence type="ECO:0000256" key="1">
    <source>
        <dbReference type="SAM" id="MobiDB-lite"/>
    </source>
</evidence>
<name>A0A3N4M4N5_9PEZI</name>
<gene>
    <name evidence="2" type="ORF">L211DRAFT_376089</name>
</gene>